<sequence>MKRAVTLIELLVVIAIIAILAAILFPVFAQAKTSAKVNTSLSNIKQLGLALHMYSTDYDDAIVHDYGTSYTSTDTWVGDVYPYVKNRGVFFDALVPEPQGDDFEDPFYPGFVYKWQWITNLSLNVDGYSRAFGGTDCNNIDWSTYRQRTMTSIEYPSERLAIAPTRYANLPFSWLRFYGIDAAWPTMDRYATGWSWYQLIWDGRREYPGPRFVGAFADGHAAKFGKEKFVSYYADNPAASEATTYTQFCTVMDQKNLWKFWGQPWSGN</sequence>
<accession>A0A809R9X0</accession>
<keyword evidence="1" id="KW-0488">Methylation</keyword>
<dbReference type="GO" id="GO:0015627">
    <property type="term" value="C:type II protein secretion system complex"/>
    <property type="evidence" value="ECO:0007669"/>
    <property type="project" value="InterPro"/>
</dbReference>
<evidence type="ECO:0000313" key="3">
    <source>
        <dbReference type="Proteomes" id="UP000662873"/>
    </source>
</evidence>
<dbReference type="KEGG" id="npy:NPRO_18850"/>
<dbReference type="GO" id="GO:0015628">
    <property type="term" value="P:protein secretion by the type II secretion system"/>
    <property type="evidence" value="ECO:0007669"/>
    <property type="project" value="InterPro"/>
</dbReference>
<dbReference type="InterPro" id="IPR012902">
    <property type="entry name" value="N_methyl_site"/>
</dbReference>
<evidence type="ECO:0000256" key="1">
    <source>
        <dbReference type="ARBA" id="ARBA00022481"/>
    </source>
</evidence>
<dbReference type="PANTHER" id="PTHR30093:SF2">
    <property type="entry name" value="TYPE II SECRETION SYSTEM PROTEIN H"/>
    <property type="match status" value="1"/>
</dbReference>
<dbReference type="Pfam" id="PF07963">
    <property type="entry name" value="N_methyl"/>
    <property type="match status" value="1"/>
</dbReference>
<dbReference type="AlphaFoldDB" id="A0A809R9X0"/>
<dbReference type="PANTHER" id="PTHR30093">
    <property type="entry name" value="GENERAL SECRETION PATHWAY PROTEIN G"/>
    <property type="match status" value="1"/>
</dbReference>
<organism evidence="2 3">
    <name type="scientific">Candidatus Nitrosymbiomonas proteolyticus</name>
    <dbReference type="NCBI Taxonomy" id="2608984"/>
    <lineage>
        <taxon>Bacteria</taxon>
        <taxon>Bacillati</taxon>
        <taxon>Armatimonadota</taxon>
        <taxon>Armatimonadota incertae sedis</taxon>
        <taxon>Candidatus Nitrosymbiomonas</taxon>
    </lineage>
</organism>
<dbReference type="InterPro" id="IPR000983">
    <property type="entry name" value="Bac_GSPG_pilin"/>
</dbReference>
<name>A0A809R9X0_9BACT</name>
<dbReference type="Gene3D" id="3.30.700.10">
    <property type="entry name" value="Glycoprotein, Type 4 Pilin"/>
    <property type="match status" value="1"/>
</dbReference>
<dbReference type="SUPFAM" id="SSF54523">
    <property type="entry name" value="Pili subunits"/>
    <property type="match status" value="1"/>
</dbReference>
<evidence type="ECO:0008006" key="4">
    <source>
        <dbReference type="Google" id="ProtNLM"/>
    </source>
</evidence>
<dbReference type="EMBL" id="AP021858">
    <property type="protein sequence ID" value="BBO24290.1"/>
    <property type="molecule type" value="Genomic_DNA"/>
</dbReference>
<gene>
    <name evidence="2" type="ORF">NPRO_18850</name>
</gene>
<dbReference type="Proteomes" id="UP000662873">
    <property type="component" value="Chromosome"/>
</dbReference>
<protein>
    <recommendedName>
        <fullName evidence="4">Prepilin-type N-terminal cleavage/methylation domain-containing protein</fullName>
    </recommendedName>
</protein>
<reference evidence="2" key="1">
    <citation type="journal article" name="DNA Res.">
        <title>The physiological potential of anammox bacteria as revealed by their core genome structure.</title>
        <authorList>
            <person name="Okubo T."/>
            <person name="Toyoda A."/>
            <person name="Fukuhara K."/>
            <person name="Uchiyama I."/>
            <person name="Harigaya Y."/>
            <person name="Kuroiwa M."/>
            <person name="Suzuki T."/>
            <person name="Murakami Y."/>
            <person name="Suwa Y."/>
            <person name="Takami H."/>
        </authorList>
    </citation>
    <scope>NUCLEOTIDE SEQUENCE</scope>
    <source>
        <strain evidence="2">317325-2</strain>
    </source>
</reference>
<dbReference type="PRINTS" id="PR00813">
    <property type="entry name" value="BCTERIALGSPG"/>
</dbReference>
<dbReference type="InterPro" id="IPR045584">
    <property type="entry name" value="Pilin-like"/>
</dbReference>
<evidence type="ECO:0000313" key="2">
    <source>
        <dbReference type="EMBL" id="BBO24290.1"/>
    </source>
</evidence>
<proteinExistence type="predicted"/>
<dbReference type="NCBIfam" id="TIGR02532">
    <property type="entry name" value="IV_pilin_GFxxxE"/>
    <property type="match status" value="1"/>
</dbReference>